<dbReference type="Gene3D" id="3.40.50.150">
    <property type="entry name" value="Vaccinia Virus protein VP39"/>
    <property type="match status" value="1"/>
</dbReference>
<keyword evidence="4 7" id="KW-0949">S-adenosyl-L-methionine</keyword>
<gene>
    <name evidence="9" type="ORF">CH35J_007842</name>
</gene>
<comment type="catalytic activity">
    <reaction evidence="6 7">
        <text>cytidine(32)/guanosine(34) in tRNA + 2 S-adenosyl-L-methionine = 2'-O-methylcytidine(32)/2'-O-methylguanosine(34) in tRNA + 2 S-adenosyl-L-homocysteine + 2 H(+)</text>
        <dbReference type="Rhea" id="RHEA:42396"/>
        <dbReference type="Rhea" id="RHEA-COMP:10246"/>
        <dbReference type="Rhea" id="RHEA-COMP:10247"/>
        <dbReference type="ChEBI" id="CHEBI:15378"/>
        <dbReference type="ChEBI" id="CHEBI:57856"/>
        <dbReference type="ChEBI" id="CHEBI:59789"/>
        <dbReference type="ChEBI" id="CHEBI:74269"/>
        <dbReference type="ChEBI" id="CHEBI:74445"/>
        <dbReference type="ChEBI" id="CHEBI:74495"/>
        <dbReference type="ChEBI" id="CHEBI:82748"/>
        <dbReference type="EC" id="2.1.1.205"/>
    </reaction>
</comment>
<dbReference type="GO" id="GO:0106339">
    <property type="term" value="F:tRNA (cytidine(32)-2'-O)-methyltransferase activity"/>
    <property type="evidence" value="ECO:0007669"/>
    <property type="project" value="EnsemblFungi"/>
</dbReference>
<feature type="binding site" evidence="7">
    <location>
        <position position="178"/>
    </location>
    <ligand>
        <name>S-adenosyl-L-methionine</name>
        <dbReference type="ChEBI" id="CHEBI:59789"/>
    </ligand>
</feature>
<proteinExistence type="inferred from homology"/>
<dbReference type="HAMAP" id="MF_01547">
    <property type="entry name" value="RNA_methyltr_E"/>
    <property type="match status" value="1"/>
</dbReference>
<dbReference type="HAMAP" id="MF_03162">
    <property type="entry name" value="RNA_methyltr_E_TRM7"/>
    <property type="match status" value="1"/>
</dbReference>
<protein>
    <recommendedName>
        <fullName evidence="7">Putative tRNA (cytidine(32)/guanosine(34)-2'-O)-methyltransferase</fullName>
        <ecNumber evidence="7">2.1.1.205</ecNumber>
    </recommendedName>
    <alternativeName>
        <fullName evidence="7">2'-O-ribose RNA methyltransferase TRM7 homolog</fullName>
    </alternativeName>
</protein>
<comment type="function">
    <text evidence="7">Methylates the 2'-O-ribose of nucleotides at positions 32 and 34 of the tRNA anticodon loop of substrate tRNAs.</text>
</comment>
<dbReference type="InterPro" id="IPR028590">
    <property type="entry name" value="RNA_methyltr_E_TRM7"/>
</dbReference>
<comment type="similarity">
    <text evidence="7">Belongs to the class I-like SAM-binding methyltransferase superfamily. RNA methyltransferase RlmE family. TRM7 subfamily.</text>
</comment>
<dbReference type="GO" id="GO:0005737">
    <property type="term" value="C:cytoplasm"/>
    <property type="evidence" value="ECO:0007669"/>
    <property type="project" value="UniProtKB-SubCell"/>
</dbReference>
<keyword evidence="2 7" id="KW-0489">Methyltransferase</keyword>
<dbReference type="PANTHER" id="PTHR10920:SF12">
    <property type="entry name" value="TRNA (CYTIDINE(32)_GUANOSINE(34)-2'-O)-METHYLTRANSFERASE-RELATED"/>
    <property type="match status" value="1"/>
</dbReference>
<organism evidence="9 10">
    <name type="scientific">Colletotrichum higginsianum</name>
    <dbReference type="NCBI Taxonomy" id="80884"/>
    <lineage>
        <taxon>Eukaryota</taxon>
        <taxon>Fungi</taxon>
        <taxon>Dikarya</taxon>
        <taxon>Ascomycota</taxon>
        <taxon>Pezizomycotina</taxon>
        <taxon>Sordariomycetes</taxon>
        <taxon>Hypocreomycetidae</taxon>
        <taxon>Glomerellales</taxon>
        <taxon>Glomerellaceae</taxon>
        <taxon>Colletotrichum</taxon>
        <taxon>Colletotrichum destructivum species complex</taxon>
    </lineage>
</organism>
<feature type="binding site" evidence="7">
    <location>
        <position position="141"/>
    </location>
    <ligand>
        <name>S-adenosyl-L-methionine</name>
        <dbReference type="ChEBI" id="CHEBI:59789"/>
    </ligand>
</feature>
<evidence type="ECO:0000313" key="9">
    <source>
        <dbReference type="EMBL" id="TIC95854.1"/>
    </source>
</evidence>
<dbReference type="Pfam" id="PF01728">
    <property type="entry name" value="FtsJ"/>
    <property type="match status" value="2"/>
</dbReference>
<dbReference type="GO" id="GO:0002130">
    <property type="term" value="P:wobble position ribose methylation"/>
    <property type="evidence" value="ECO:0007669"/>
    <property type="project" value="EnsemblFungi"/>
</dbReference>
<evidence type="ECO:0000256" key="4">
    <source>
        <dbReference type="ARBA" id="ARBA00022691"/>
    </source>
</evidence>
<dbReference type="AlphaFoldDB" id="A0A4T0VTC7"/>
<keyword evidence="5 7" id="KW-0819">tRNA processing</keyword>
<sequence length="404" mass="44028">MGKSSKDKRDAYYRLAKEQGWRARSAFKLLQLDEEFDLFANVTRVVDLCAAPGSWSQVLSRVLIKGEKFGRSAWQDREAKFRQEMLGVFPATAGSAAAASEAKHQTDEAADEAQPRKDVKIVSIDLQPISPLPGIITLRADITHPATVPLLLKALDPDYDANSNSKQATDRVDLVISDGAPDVTGLHDLDIYVQSQLLFAALNLALCVLKPGGKFVAKIFRGRNVDLLYAQLKIFFETVIVAKPRSSRASSVEAFIVCINFQPPAGFQASLENPLGVGHQLPEMVEERRSQLPVIADALMQDPATGKWNAAPTATASRGDGQIVEVEAYDETDETTDHEKNIRWIAPFIACGDLSAFDSDASYQLPEDHVSLDPVQPPTAPPYKRAIALRKAAGGAYGKTSVKV</sequence>
<dbReference type="GO" id="GO:0002181">
    <property type="term" value="P:cytoplasmic translation"/>
    <property type="evidence" value="ECO:0007669"/>
    <property type="project" value="UniProtKB-UniRule"/>
</dbReference>
<dbReference type="GO" id="GO:0106340">
    <property type="term" value="F:tRNA (guanosine(34)-2'-O)-methyltransferase activity"/>
    <property type="evidence" value="ECO:0007669"/>
    <property type="project" value="EnsemblFungi"/>
</dbReference>
<dbReference type="InterPro" id="IPR002877">
    <property type="entry name" value="RNA_MeTrfase_FtsJ_dom"/>
</dbReference>
<dbReference type="Proteomes" id="UP000305883">
    <property type="component" value="Unassembled WGS sequence"/>
</dbReference>
<dbReference type="SUPFAM" id="SSF53335">
    <property type="entry name" value="S-adenosyl-L-methionine-dependent methyltransferases"/>
    <property type="match status" value="1"/>
</dbReference>
<feature type="binding site" evidence="7">
    <location>
        <position position="125"/>
    </location>
    <ligand>
        <name>S-adenosyl-L-methionine</name>
        <dbReference type="ChEBI" id="CHEBI:59789"/>
    </ligand>
</feature>
<dbReference type="InterPro" id="IPR029063">
    <property type="entry name" value="SAM-dependent_MTases_sf"/>
</dbReference>
<feature type="binding site" evidence="7">
    <location>
        <position position="53"/>
    </location>
    <ligand>
        <name>S-adenosyl-L-methionine</name>
        <dbReference type="ChEBI" id="CHEBI:59789"/>
    </ligand>
</feature>
<evidence type="ECO:0000256" key="6">
    <source>
        <dbReference type="ARBA" id="ARBA00048902"/>
    </source>
</evidence>
<evidence type="ECO:0000256" key="5">
    <source>
        <dbReference type="ARBA" id="ARBA00022694"/>
    </source>
</evidence>
<feature type="active site" description="Proton acceptor" evidence="7">
    <location>
        <position position="218"/>
    </location>
</feature>
<dbReference type="GO" id="GO:0106050">
    <property type="term" value="F:tRNA 2'-O-methyltransferase activity"/>
    <property type="evidence" value="ECO:0007669"/>
    <property type="project" value="EnsemblFungi"/>
</dbReference>
<dbReference type="InterPro" id="IPR050082">
    <property type="entry name" value="RNA_methyltr_RlmE"/>
</dbReference>
<keyword evidence="3 7" id="KW-0808">Transferase</keyword>
<keyword evidence="1 7" id="KW-0963">Cytoplasm</keyword>
<dbReference type="EMBL" id="MWPZ01000006">
    <property type="protein sequence ID" value="TIC95854.1"/>
    <property type="molecule type" value="Genomic_DNA"/>
</dbReference>
<feature type="domain" description="Ribosomal RNA methyltransferase FtsJ" evidence="8">
    <location>
        <begin position="117"/>
        <end position="261"/>
    </location>
</feature>
<reference evidence="9 10" key="1">
    <citation type="journal article" date="2019" name="Genome Biol. Evol.">
        <title>Genomic Plasticity Mediated by Transposable Elements in the Plant Pathogenic Fungus Colletotrichum higginsianum.</title>
        <authorList>
            <person name="Tsushima A."/>
            <person name="Gan P."/>
            <person name="Kumakura N."/>
            <person name="Narusaka M."/>
            <person name="Takano Y."/>
            <person name="Narusaka Y."/>
            <person name="Shirasu K."/>
        </authorList>
    </citation>
    <scope>NUCLEOTIDE SEQUENCE [LARGE SCALE GENOMIC DNA]</scope>
    <source>
        <strain evidence="9 10">MAFF305635-RFP</strain>
    </source>
</reference>
<evidence type="ECO:0000313" key="10">
    <source>
        <dbReference type="Proteomes" id="UP000305883"/>
    </source>
</evidence>
<evidence type="ECO:0000256" key="1">
    <source>
        <dbReference type="ARBA" id="ARBA00022490"/>
    </source>
</evidence>
<feature type="domain" description="Ribosomal RNA methyltransferase FtsJ" evidence="8">
    <location>
        <begin position="21"/>
        <end position="61"/>
    </location>
</feature>
<comment type="subcellular location">
    <subcellularLocation>
        <location evidence="7">Cytoplasm</location>
    </subcellularLocation>
</comment>
<dbReference type="EC" id="2.1.1.205" evidence="7"/>
<feature type="binding site" evidence="7">
    <location>
        <position position="55"/>
    </location>
    <ligand>
        <name>S-adenosyl-L-methionine</name>
        <dbReference type="ChEBI" id="CHEBI:59789"/>
    </ligand>
</feature>
<evidence type="ECO:0000256" key="3">
    <source>
        <dbReference type="ARBA" id="ARBA00022679"/>
    </source>
</evidence>
<dbReference type="InterPro" id="IPR015507">
    <property type="entry name" value="rRNA-MeTfrase_E"/>
</dbReference>
<evidence type="ECO:0000256" key="2">
    <source>
        <dbReference type="ARBA" id="ARBA00022603"/>
    </source>
</evidence>
<comment type="caution">
    <text evidence="9">The sequence shown here is derived from an EMBL/GenBank/DDBJ whole genome shotgun (WGS) entry which is preliminary data.</text>
</comment>
<accession>A0A4T0VTC7</accession>
<name>A0A4T0VTC7_9PEZI</name>
<evidence type="ECO:0000256" key="7">
    <source>
        <dbReference type="HAMAP-Rule" id="MF_03162"/>
    </source>
</evidence>
<dbReference type="PANTHER" id="PTHR10920">
    <property type="entry name" value="RIBOSOMAL RNA METHYLTRANSFERASE"/>
    <property type="match status" value="1"/>
</dbReference>
<evidence type="ECO:0000259" key="8">
    <source>
        <dbReference type="Pfam" id="PF01728"/>
    </source>
</evidence>
<dbReference type="OrthoDB" id="289250at2759"/>